<evidence type="ECO:0000313" key="2">
    <source>
        <dbReference type="EMBL" id="QDE31536.1"/>
    </source>
</evidence>
<evidence type="ECO:0000313" key="3">
    <source>
        <dbReference type="Proteomes" id="UP000319809"/>
    </source>
</evidence>
<dbReference type="Pfam" id="PF04402">
    <property type="entry name" value="SIMPL"/>
    <property type="match status" value="1"/>
</dbReference>
<keyword evidence="3" id="KW-1185">Reference proteome</keyword>
<dbReference type="GO" id="GO:0006974">
    <property type="term" value="P:DNA damage response"/>
    <property type="evidence" value="ECO:0007669"/>
    <property type="project" value="TreeGrafter"/>
</dbReference>
<dbReference type="EMBL" id="CP041036">
    <property type="protein sequence ID" value="QDE31536.1"/>
    <property type="molecule type" value="Genomic_DNA"/>
</dbReference>
<proteinExistence type="predicted"/>
<dbReference type="Proteomes" id="UP000319809">
    <property type="component" value="Chromosome"/>
</dbReference>
<dbReference type="InterPro" id="IPR007497">
    <property type="entry name" value="SIMPL/DUF541"/>
</dbReference>
<keyword evidence="1" id="KW-1133">Transmembrane helix</keyword>
<dbReference type="InterPro" id="IPR052022">
    <property type="entry name" value="26kDa_periplasmic_antigen"/>
</dbReference>
<dbReference type="Gene3D" id="3.30.70.2970">
    <property type="entry name" value="Protein of unknown function (DUF541), domain 2"/>
    <property type="match status" value="1"/>
</dbReference>
<protein>
    <submittedName>
        <fullName evidence="2">SIMPL domain-containing protein</fullName>
    </submittedName>
</protein>
<keyword evidence="1" id="KW-0812">Transmembrane</keyword>
<dbReference type="InterPro" id="IPR016907">
    <property type="entry name" value="UCP029033"/>
</dbReference>
<sequence length="246" mass="27345">MQASLPPASSGLNKSTIIAGLLLAIGLGALGLLLKQAIIEYKLLDRSVTVKGLAENEYPADVVIWPIQFTAANNNLDELYKQLDAQNTQVVNFLTKQHINPKEITLTAPTITDKLAQQYGGNQPVTLRYTGSQTITVYSNDIDKVRNAMPLLTELGKMGIVFTQSNYDTQVEYIFSRLNDVKPDMIEESTTNARLVANKFAKDSQSRLGKIKKATQGQFSINNRDKNTPYIKRVRVVSTIEYYLAD</sequence>
<dbReference type="AlphaFoldDB" id="A0A4Y5YG96"/>
<name>A0A4Y5YG96_9GAMM</name>
<accession>A0A4Y5YG96</accession>
<organism evidence="2 3">
    <name type="scientific">Shewanella polaris</name>
    <dbReference type="NCBI Taxonomy" id="2588449"/>
    <lineage>
        <taxon>Bacteria</taxon>
        <taxon>Pseudomonadati</taxon>
        <taxon>Pseudomonadota</taxon>
        <taxon>Gammaproteobacteria</taxon>
        <taxon>Alteromonadales</taxon>
        <taxon>Shewanellaceae</taxon>
        <taxon>Shewanella</taxon>
    </lineage>
</organism>
<dbReference type="PANTHER" id="PTHR34387:SF2">
    <property type="entry name" value="SLR1258 PROTEIN"/>
    <property type="match status" value="1"/>
</dbReference>
<dbReference type="RefSeq" id="WP_140234394.1">
    <property type="nucleotide sequence ID" value="NZ_CP041036.1"/>
</dbReference>
<gene>
    <name evidence="2" type="ORF">FH971_11505</name>
</gene>
<dbReference type="PIRSF" id="PIRSF029033">
    <property type="entry name" value="UCP029033"/>
    <property type="match status" value="1"/>
</dbReference>
<reference evidence="2 3" key="1">
    <citation type="submission" date="2019-06" db="EMBL/GenBank/DDBJ databases">
        <title>The genome of Shewanella sp. SM1901.</title>
        <authorList>
            <person name="Cha Q."/>
        </authorList>
    </citation>
    <scope>NUCLEOTIDE SEQUENCE [LARGE SCALE GENOMIC DNA]</scope>
    <source>
        <strain evidence="2 3">SM1901</strain>
    </source>
</reference>
<evidence type="ECO:0000256" key="1">
    <source>
        <dbReference type="SAM" id="Phobius"/>
    </source>
</evidence>
<dbReference type="PANTHER" id="PTHR34387">
    <property type="entry name" value="SLR1258 PROTEIN"/>
    <property type="match status" value="1"/>
</dbReference>
<feature type="transmembrane region" description="Helical" evidence="1">
    <location>
        <begin position="15"/>
        <end position="34"/>
    </location>
</feature>
<keyword evidence="1" id="KW-0472">Membrane</keyword>
<dbReference type="KEGG" id="spol:FH971_11505"/>